<dbReference type="SUPFAM" id="SSF50729">
    <property type="entry name" value="PH domain-like"/>
    <property type="match status" value="1"/>
</dbReference>
<dbReference type="SUPFAM" id="SSF50978">
    <property type="entry name" value="WD40 repeat-like"/>
    <property type="match status" value="1"/>
</dbReference>
<dbReference type="PANTHER" id="PTHR13743:SF86">
    <property type="entry name" value="LYSOSOMAL-TRAFFICKING REGULATOR"/>
    <property type="match status" value="1"/>
</dbReference>
<evidence type="ECO:0008006" key="8">
    <source>
        <dbReference type="Google" id="ProtNLM"/>
    </source>
</evidence>
<evidence type="ECO:0000259" key="5">
    <source>
        <dbReference type="PROSITE" id="PS51783"/>
    </source>
</evidence>
<dbReference type="PROSITE" id="PS50197">
    <property type="entry name" value="BEACH"/>
    <property type="match status" value="1"/>
</dbReference>
<dbReference type="InterPro" id="IPR000409">
    <property type="entry name" value="BEACH_dom"/>
</dbReference>
<evidence type="ECO:0000256" key="2">
    <source>
        <dbReference type="ARBA" id="ARBA00022737"/>
    </source>
</evidence>
<feature type="domain" description="BEACH" evidence="4">
    <location>
        <begin position="615"/>
        <end position="916"/>
    </location>
</feature>
<dbReference type="OrthoDB" id="26681at2759"/>
<keyword evidence="1 3" id="KW-0853">WD repeat</keyword>
<dbReference type="Pfam" id="PF14844">
    <property type="entry name" value="PH_BEACH"/>
    <property type="match status" value="1"/>
</dbReference>
<evidence type="ECO:0000256" key="1">
    <source>
        <dbReference type="ARBA" id="ARBA00022574"/>
    </source>
</evidence>
<feature type="domain" description="BEACH-type PH" evidence="5">
    <location>
        <begin position="502"/>
        <end position="609"/>
    </location>
</feature>
<dbReference type="SMART" id="SM01026">
    <property type="entry name" value="Beach"/>
    <property type="match status" value="1"/>
</dbReference>
<dbReference type="PANTHER" id="PTHR13743">
    <property type="entry name" value="BEIGE/BEACH-RELATED"/>
    <property type="match status" value="1"/>
</dbReference>
<organism evidence="6 7">
    <name type="scientific">Clytia hemisphaerica</name>
    <dbReference type="NCBI Taxonomy" id="252671"/>
    <lineage>
        <taxon>Eukaryota</taxon>
        <taxon>Metazoa</taxon>
        <taxon>Cnidaria</taxon>
        <taxon>Hydrozoa</taxon>
        <taxon>Hydroidolina</taxon>
        <taxon>Leptothecata</taxon>
        <taxon>Obeliida</taxon>
        <taxon>Clytiidae</taxon>
        <taxon>Clytia</taxon>
    </lineage>
</organism>
<keyword evidence="2" id="KW-0677">Repeat</keyword>
<evidence type="ECO:0000256" key="3">
    <source>
        <dbReference type="PROSITE-ProRule" id="PRU00221"/>
    </source>
</evidence>
<sequence length="1291" mass="148189">FVKTSSSKIKCVRMRTSWKKESFGHLLLLLDWLVDKACRTCQTLYFQMYKDLQLSLEHVDGREKEKKGHTSSSLLSKTCRFLKYYLIQSALNVFQKNDLYRMNTKGDPQFLIANDVYETGNKAGTAARSLIKRLRGGAQILPQPTIATPTEVQERLQDILSEAVKLATLFAKHEQTTDVFMFGCKLKCLGSGSEHKMTCTDADQEFCKDLFEWFCINLQMILSSKSENTSWCSLLKSIKEEVIAQASHLFINFVSPLRSQDLRLYFVRQYMKYKENKHMVPIFLLTHLLSKRREKFLACLNSILSIPHSQLSEGDVDMLKKFKKSIGKINLVKMNDQKLLTEMTEIKHKRKEEEMIKRRDSYKRILERNSQLCRGIADNGMEVSKVIVEEQDRQRQKLLRVVRGKVSKDVEIRKTWRNLIHHVTQERALWYHKESYPCSWQLDPTEGPSRMRKRLQRCHLEIAPKFFMEDAPAKNLSHQKGLLSYLFTEHMDGEQPCFYSFKTNDTIRFLYHCKRVTPATKNSGEVLIGETHMYFVGDEILADNNVTQAFFGDKDVISISWRYEEIHEILKRRYSLQDNALEIFLTSGRTFLLAFENTKSRDEVYEQLYSRELPNLATATMDLATLTTRWKEGHITNFEYLTELNKKAGRSFNDLMQYPVLPFIIADYESPILDLTNPTSFRNLIKPIACQDKGKEERYIENYEYLKADYEHRKLDDPENATPPYHYSSHYSNSGTVLHFLVRLPPFTSMFLKYQDNQFDIPDRTFHSMGTTWKLSSFISNTDVKELIPEFFFLQEFLQNGERYDMGLRQNKERVDNVHIPVWAKNNPRLFTLIHMQALESSIISGNIHHWIDLVFGFKQSGPAAIKATNVFHPATYFGVDVTSIKDAIHRRALETMIETYGQTPLQLFVNPHPKRFSKAAPSIMEILPQSMESMILSLPKEKETPSPKNEQMLLPEVFKSPLDSVVGIQWGDYCGSKSHLAPVVQWVQTLNFPAQRIISASSSLAAYLCQENTCVLTRTALTNVVKPIGILSWGAKDSLLQVQSSSTPMKSFFNPMRPDHVTCCEFIPELDVLFVGGSSGILNVWPVRFFLSKPSLDVVGAKQNLLGHSDCITSICICQPYSVAVTTSKDKTAIIWDLNRLCYIRSIEGHESTVQCAAVSEASGDIATACNQDLHGILYLWTINAKPVGRLKTDSHIRCLAFSTLPDGIAINVVAAGLQNGHIKMWDTWTLNPVRTMIINSCEPVTALSFSKWNPLHFFSADQRGNVYLWTSKDITLNKPPNFHLVALLP</sequence>
<keyword evidence="7" id="KW-1185">Reference proteome</keyword>
<name>A0A7M5WYZ6_9CNID</name>
<dbReference type="Gene3D" id="1.10.1540.10">
    <property type="entry name" value="BEACH domain"/>
    <property type="match status" value="1"/>
</dbReference>
<dbReference type="PROSITE" id="PS51783">
    <property type="entry name" value="PH_BEACH"/>
    <property type="match status" value="1"/>
</dbReference>
<reference evidence="6" key="1">
    <citation type="submission" date="2021-01" db="UniProtKB">
        <authorList>
            <consortium name="EnsemblMetazoa"/>
        </authorList>
    </citation>
    <scope>IDENTIFICATION</scope>
</reference>
<dbReference type="CDD" id="cd01201">
    <property type="entry name" value="PH_BEACH"/>
    <property type="match status" value="1"/>
</dbReference>
<dbReference type="Pfam" id="PF00400">
    <property type="entry name" value="WD40"/>
    <property type="match status" value="1"/>
</dbReference>
<dbReference type="InterPro" id="IPR015943">
    <property type="entry name" value="WD40/YVTN_repeat-like_dom_sf"/>
</dbReference>
<dbReference type="Gene3D" id="2.30.29.30">
    <property type="entry name" value="Pleckstrin-homology domain (PH domain)/Phosphotyrosine-binding domain (PTB)"/>
    <property type="match status" value="1"/>
</dbReference>
<dbReference type="PROSITE" id="PS50082">
    <property type="entry name" value="WD_REPEATS_2"/>
    <property type="match status" value="1"/>
</dbReference>
<dbReference type="SUPFAM" id="SSF81837">
    <property type="entry name" value="BEACH domain"/>
    <property type="match status" value="1"/>
</dbReference>
<dbReference type="InterPro" id="IPR023362">
    <property type="entry name" value="PH-BEACH_dom"/>
</dbReference>
<dbReference type="FunFam" id="1.10.1540.10:FF:000001">
    <property type="entry name" value="neurobeachin isoform X1"/>
    <property type="match status" value="1"/>
</dbReference>
<dbReference type="EnsemblMetazoa" id="CLYHEMT015179.2">
    <property type="protein sequence ID" value="CLYHEMP015179.2"/>
    <property type="gene ID" value="CLYHEMG015179"/>
</dbReference>
<dbReference type="Gene3D" id="2.130.10.10">
    <property type="entry name" value="YVTN repeat-like/Quinoprotein amine dehydrogenase"/>
    <property type="match status" value="1"/>
</dbReference>
<dbReference type="SMART" id="SM00320">
    <property type="entry name" value="WD40"/>
    <property type="match status" value="5"/>
</dbReference>
<evidence type="ECO:0000313" key="7">
    <source>
        <dbReference type="Proteomes" id="UP000594262"/>
    </source>
</evidence>
<protein>
    <recommendedName>
        <fullName evidence="8">Lysosomal trafficking regulator</fullName>
    </recommendedName>
</protein>
<dbReference type="Pfam" id="PF02138">
    <property type="entry name" value="Beach"/>
    <property type="match status" value="1"/>
</dbReference>
<dbReference type="InterPro" id="IPR011993">
    <property type="entry name" value="PH-like_dom_sf"/>
</dbReference>
<dbReference type="InterPro" id="IPR050865">
    <property type="entry name" value="BEACH_Domain"/>
</dbReference>
<evidence type="ECO:0000313" key="6">
    <source>
        <dbReference type="EnsemblMetazoa" id="CLYHEMP015179.2"/>
    </source>
</evidence>
<evidence type="ECO:0000259" key="4">
    <source>
        <dbReference type="PROSITE" id="PS50197"/>
    </source>
</evidence>
<dbReference type="InterPro" id="IPR036372">
    <property type="entry name" value="BEACH_dom_sf"/>
</dbReference>
<dbReference type="PROSITE" id="PS00678">
    <property type="entry name" value="WD_REPEATS_1"/>
    <property type="match status" value="1"/>
</dbReference>
<dbReference type="InterPro" id="IPR019775">
    <property type="entry name" value="WD40_repeat_CS"/>
</dbReference>
<feature type="repeat" description="WD" evidence="3">
    <location>
        <begin position="1106"/>
        <end position="1140"/>
    </location>
</feature>
<accession>A0A7M5WYZ6</accession>
<dbReference type="InterPro" id="IPR001680">
    <property type="entry name" value="WD40_rpt"/>
</dbReference>
<proteinExistence type="predicted"/>
<dbReference type="Proteomes" id="UP000594262">
    <property type="component" value="Unplaced"/>
</dbReference>
<dbReference type="CDD" id="cd06071">
    <property type="entry name" value="Beach"/>
    <property type="match status" value="1"/>
</dbReference>
<dbReference type="InterPro" id="IPR036322">
    <property type="entry name" value="WD40_repeat_dom_sf"/>
</dbReference>